<evidence type="ECO:0000256" key="1">
    <source>
        <dbReference type="ARBA" id="ARBA00001946"/>
    </source>
</evidence>
<dbReference type="PANTHER" id="PTHR11603:SF147">
    <property type="entry name" value="MEMBRANE PROTEIN"/>
    <property type="match status" value="1"/>
</dbReference>
<feature type="transmembrane region" description="Helical" evidence="5">
    <location>
        <begin position="103"/>
        <end position="126"/>
    </location>
</feature>
<dbReference type="Pfam" id="PF01850">
    <property type="entry name" value="PIN"/>
    <property type="match status" value="1"/>
</dbReference>
<dbReference type="STRING" id="258723.GCA_900169305_01392"/>
<keyword evidence="2" id="KW-0540">Nuclease</keyword>
<accession>A0A1I3WHD8</accession>
<protein>
    <submittedName>
        <fullName evidence="7">Uncharacterized conserved protein YacL, contains PIN and TRAM domains</fullName>
    </submittedName>
</protein>
<dbReference type="EMBL" id="FOSJ01000008">
    <property type="protein sequence ID" value="SFK06237.1"/>
    <property type="molecule type" value="Genomic_DNA"/>
</dbReference>
<evidence type="ECO:0000313" key="7">
    <source>
        <dbReference type="EMBL" id="SFK06237.1"/>
    </source>
</evidence>
<proteinExistence type="predicted"/>
<keyword evidence="5" id="KW-0812">Transmembrane</keyword>
<dbReference type="SUPFAM" id="SSF88723">
    <property type="entry name" value="PIN domain-like"/>
    <property type="match status" value="1"/>
</dbReference>
<dbReference type="PROSITE" id="PS50926">
    <property type="entry name" value="TRAM"/>
    <property type="match status" value="1"/>
</dbReference>
<dbReference type="CDD" id="cd09877">
    <property type="entry name" value="PIN_YacL-like"/>
    <property type="match status" value="1"/>
</dbReference>
<dbReference type="Gene3D" id="3.40.50.1010">
    <property type="entry name" value="5'-nuclease"/>
    <property type="match status" value="1"/>
</dbReference>
<dbReference type="RefSeq" id="WP_072693502.1">
    <property type="nucleotide sequence ID" value="NZ_FOSJ01000008.1"/>
</dbReference>
<evidence type="ECO:0000256" key="2">
    <source>
        <dbReference type="ARBA" id="ARBA00022722"/>
    </source>
</evidence>
<dbReference type="Proteomes" id="UP000199589">
    <property type="component" value="Unassembled WGS sequence"/>
</dbReference>
<dbReference type="GO" id="GO:0016787">
    <property type="term" value="F:hydrolase activity"/>
    <property type="evidence" value="ECO:0007669"/>
    <property type="project" value="UniProtKB-KW"/>
</dbReference>
<keyword evidence="8" id="KW-1185">Reference proteome</keyword>
<keyword evidence="3" id="KW-0378">Hydrolase</keyword>
<feature type="transmembrane region" description="Helical" evidence="5">
    <location>
        <begin position="76"/>
        <end position="97"/>
    </location>
</feature>
<evidence type="ECO:0000256" key="3">
    <source>
        <dbReference type="ARBA" id="ARBA00022801"/>
    </source>
</evidence>
<dbReference type="GO" id="GO:0004518">
    <property type="term" value="F:nuclease activity"/>
    <property type="evidence" value="ECO:0007669"/>
    <property type="project" value="UniProtKB-KW"/>
</dbReference>
<feature type="domain" description="TRAM" evidence="6">
    <location>
        <begin position="292"/>
        <end position="353"/>
    </location>
</feature>
<feature type="transmembrane region" description="Helical" evidence="5">
    <location>
        <begin position="34"/>
        <end position="55"/>
    </location>
</feature>
<keyword evidence="5" id="KW-0472">Membrane</keyword>
<evidence type="ECO:0000256" key="4">
    <source>
        <dbReference type="ARBA" id="ARBA00022842"/>
    </source>
</evidence>
<dbReference type="PANTHER" id="PTHR11603">
    <property type="entry name" value="AAA FAMILY ATPASE"/>
    <property type="match status" value="1"/>
</dbReference>
<dbReference type="AlphaFoldDB" id="A0A1I3WHD8"/>
<name>A0A1I3WHD8_9LACT</name>
<evidence type="ECO:0000313" key="8">
    <source>
        <dbReference type="Proteomes" id="UP000199589"/>
    </source>
</evidence>
<keyword evidence="5" id="KW-1133">Transmembrane helix</keyword>
<dbReference type="OrthoDB" id="9780734at2"/>
<evidence type="ECO:0000259" key="6">
    <source>
        <dbReference type="PROSITE" id="PS50926"/>
    </source>
</evidence>
<organism evidence="7 8">
    <name type="scientific">Marinilactibacillus piezotolerans</name>
    <dbReference type="NCBI Taxonomy" id="258723"/>
    <lineage>
        <taxon>Bacteria</taxon>
        <taxon>Bacillati</taxon>
        <taxon>Bacillota</taxon>
        <taxon>Bacilli</taxon>
        <taxon>Lactobacillales</taxon>
        <taxon>Carnobacteriaceae</taxon>
        <taxon>Marinilactibacillus</taxon>
    </lineage>
</organism>
<dbReference type="InterPro" id="IPR002716">
    <property type="entry name" value="PIN_dom"/>
</dbReference>
<comment type="cofactor">
    <cofactor evidence="1">
        <name>Mg(2+)</name>
        <dbReference type="ChEBI" id="CHEBI:18420"/>
    </cofactor>
</comment>
<dbReference type="InterPro" id="IPR052041">
    <property type="entry name" value="Nucleic_acid_metab_PIN/TRAM"/>
</dbReference>
<gene>
    <name evidence="7" type="ORF">SAMN04488569_100810</name>
</gene>
<dbReference type="SMART" id="SM00670">
    <property type="entry name" value="PINc"/>
    <property type="match status" value="1"/>
</dbReference>
<reference evidence="8" key="1">
    <citation type="submission" date="2016-10" db="EMBL/GenBank/DDBJ databases">
        <authorList>
            <person name="Varghese N."/>
            <person name="Submissions S."/>
        </authorList>
    </citation>
    <scope>NUCLEOTIDE SEQUENCE [LARGE SCALE GENOMIC DNA]</scope>
    <source>
        <strain evidence="8">DSM 16108</strain>
    </source>
</reference>
<dbReference type="InterPro" id="IPR029060">
    <property type="entry name" value="PIN-like_dom_sf"/>
</dbReference>
<keyword evidence="4" id="KW-0460">Magnesium</keyword>
<evidence type="ECO:0000256" key="5">
    <source>
        <dbReference type="SAM" id="Phobius"/>
    </source>
</evidence>
<sequence length="370" mass="41464">MITNLIILTLVLVGGSLGYNFFPDLMTFVPSAPSWIFHPIVGMILGAAVFYLISFQTIKPIERAIKRIENFFNEQSVSYLIFGSIGAILGLILAILISLPLRALNLIIVSDVVPLILTVILAYLFFQLGTSRREEIRRLFTSRTQKTEENGILERKEGDTFRRYKVLDTSTIIDGRILDVTKAGFLEGILVISHHVLQELQYIADSSDSLKRVRGRRGLDILNALQKEENVVVQMDDSELPESDEVDMKLVHLAKKMDGVVVTNDYNLNKVAEFQRVPVLNINELANAVKPVVIPGENMRVMIVKNGTERSQGVAYLDDGTMVVVEEGQHYMNQSVEVVVTSALQTNAGRMIFAKMAHSQKAIDDWKETK</sequence>
<dbReference type="InterPro" id="IPR002792">
    <property type="entry name" value="TRAM_dom"/>
</dbReference>